<gene>
    <name evidence="1" type="ORF">S06H3_64320</name>
</gene>
<dbReference type="SUPFAM" id="SSF88874">
    <property type="entry name" value="Receptor-binding domain of short tail fibre protein gp12"/>
    <property type="match status" value="1"/>
</dbReference>
<dbReference type="EMBL" id="BARV01042925">
    <property type="protein sequence ID" value="GAI52202.1"/>
    <property type="molecule type" value="Genomic_DNA"/>
</dbReference>
<name>X1P7B8_9ZZZZ</name>
<proteinExistence type="predicted"/>
<accession>X1P7B8</accession>
<organism evidence="1">
    <name type="scientific">marine sediment metagenome</name>
    <dbReference type="NCBI Taxonomy" id="412755"/>
    <lineage>
        <taxon>unclassified sequences</taxon>
        <taxon>metagenomes</taxon>
        <taxon>ecological metagenomes</taxon>
    </lineage>
</organism>
<reference evidence="1" key="1">
    <citation type="journal article" date="2014" name="Front. Microbiol.">
        <title>High frequency of phylogenetically diverse reductive dehalogenase-homologous genes in deep subseafloor sedimentary metagenomes.</title>
        <authorList>
            <person name="Kawai M."/>
            <person name="Futagami T."/>
            <person name="Toyoda A."/>
            <person name="Takaki Y."/>
            <person name="Nishi S."/>
            <person name="Hori S."/>
            <person name="Arai W."/>
            <person name="Tsubouchi T."/>
            <person name="Morono Y."/>
            <person name="Uchiyama I."/>
            <person name="Ito T."/>
            <person name="Fujiyama A."/>
            <person name="Inagaki F."/>
            <person name="Takami H."/>
        </authorList>
    </citation>
    <scope>NUCLEOTIDE SEQUENCE</scope>
    <source>
        <strain evidence="1">Expedition CK06-06</strain>
    </source>
</reference>
<evidence type="ECO:0008006" key="2">
    <source>
        <dbReference type="Google" id="ProtNLM"/>
    </source>
</evidence>
<protein>
    <recommendedName>
        <fullName evidence="2">Phage tail collar domain-containing protein</fullName>
    </recommendedName>
</protein>
<sequence length="71" mass="7318">MRGAIVLWSGAIVDIPDGWILCDGNNGTPDLRNKFVVGAGDTYAVDAIGGVFEHNHTFTAAGHLHSLGAGA</sequence>
<evidence type="ECO:0000313" key="1">
    <source>
        <dbReference type="EMBL" id="GAI52202.1"/>
    </source>
</evidence>
<feature type="non-terminal residue" evidence="1">
    <location>
        <position position="71"/>
    </location>
</feature>
<dbReference type="CDD" id="cd22641">
    <property type="entry name" value="C24-like"/>
    <property type="match status" value="1"/>
</dbReference>
<dbReference type="AlphaFoldDB" id="X1P7B8"/>
<comment type="caution">
    <text evidence="1">The sequence shown here is derived from an EMBL/GenBank/DDBJ whole genome shotgun (WGS) entry which is preliminary data.</text>
</comment>